<evidence type="ECO:0000256" key="3">
    <source>
        <dbReference type="ARBA" id="ARBA00022729"/>
    </source>
</evidence>
<dbReference type="SUPFAM" id="SSF53850">
    <property type="entry name" value="Periplasmic binding protein-like II"/>
    <property type="match status" value="1"/>
</dbReference>
<keyword evidence="3" id="KW-0732">Signal</keyword>
<feature type="non-terminal residue" evidence="6">
    <location>
        <position position="1"/>
    </location>
</feature>
<feature type="transmembrane region" description="Helical" evidence="4">
    <location>
        <begin position="189"/>
        <end position="208"/>
    </location>
</feature>
<reference evidence="6" key="1">
    <citation type="journal article" date="2014" name="Front. Microbiol.">
        <title>High frequency of phylogenetically diverse reductive dehalogenase-homologous genes in deep subseafloor sedimentary metagenomes.</title>
        <authorList>
            <person name="Kawai M."/>
            <person name="Futagami T."/>
            <person name="Toyoda A."/>
            <person name="Takaki Y."/>
            <person name="Nishi S."/>
            <person name="Hori S."/>
            <person name="Arai W."/>
            <person name="Tsubouchi T."/>
            <person name="Morono Y."/>
            <person name="Uchiyama I."/>
            <person name="Ito T."/>
            <person name="Fujiyama A."/>
            <person name="Inagaki F."/>
            <person name="Takami H."/>
        </authorList>
    </citation>
    <scope>NUCLEOTIDE SEQUENCE</scope>
    <source>
        <strain evidence="6">Expedition CK06-06</strain>
    </source>
</reference>
<name>X1EBP7_9ZZZZ</name>
<dbReference type="Gene3D" id="3.10.105.10">
    <property type="entry name" value="Dipeptide-binding Protein, Domain 3"/>
    <property type="match status" value="1"/>
</dbReference>
<proteinExistence type="inferred from homology"/>
<evidence type="ECO:0000313" key="6">
    <source>
        <dbReference type="EMBL" id="GAH30711.1"/>
    </source>
</evidence>
<dbReference type="Gene3D" id="3.40.190.10">
    <property type="entry name" value="Periplasmic binding protein-like II"/>
    <property type="match status" value="1"/>
</dbReference>
<dbReference type="EMBL" id="BARU01002739">
    <property type="protein sequence ID" value="GAH30711.1"/>
    <property type="molecule type" value="Genomic_DNA"/>
</dbReference>
<evidence type="ECO:0000256" key="1">
    <source>
        <dbReference type="ARBA" id="ARBA00005695"/>
    </source>
</evidence>
<organism evidence="6">
    <name type="scientific">marine sediment metagenome</name>
    <dbReference type="NCBI Taxonomy" id="412755"/>
    <lineage>
        <taxon>unclassified sequences</taxon>
        <taxon>metagenomes</taxon>
        <taxon>ecological metagenomes</taxon>
    </lineage>
</organism>
<keyword evidence="2" id="KW-0813">Transport</keyword>
<comment type="caution">
    <text evidence="6">The sequence shown here is derived from an EMBL/GenBank/DDBJ whole genome shotgun (WGS) entry which is preliminary data.</text>
</comment>
<sequence length="213" mass="22878">QDILVTSCGPFMMEAFDPALSVMKMIPNDFYLEEVLLDELYLTYIYGKDSAVAELIAGEIDIMDAQYYPVLADFEGVSGIEGVLIKDPSHQEIGVNMRHPIMGTGELTPVGTADAAKGIRKAISHAIPRVTIVEEILEGLGAPGVIPCPDAVVGFDDSLEFYAYDLDIAKGYMEAAGYDLTIPTDTNGAGIAGLVFLSFLGLAAIVGFKKYKK</sequence>
<dbReference type="PANTHER" id="PTHR30290">
    <property type="entry name" value="PERIPLASMIC BINDING COMPONENT OF ABC TRANSPORTER"/>
    <property type="match status" value="1"/>
</dbReference>
<evidence type="ECO:0000256" key="4">
    <source>
        <dbReference type="SAM" id="Phobius"/>
    </source>
</evidence>
<dbReference type="InterPro" id="IPR000914">
    <property type="entry name" value="SBP_5_dom"/>
</dbReference>
<accession>X1EBP7</accession>
<keyword evidence="4" id="KW-0472">Membrane</keyword>
<dbReference type="InterPro" id="IPR039424">
    <property type="entry name" value="SBP_5"/>
</dbReference>
<dbReference type="Pfam" id="PF00496">
    <property type="entry name" value="SBP_bac_5"/>
    <property type="match status" value="1"/>
</dbReference>
<dbReference type="GO" id="GO:0015833">
    <property type="term" value="P:peptide transport"/>
    <property type="evidence" value="ECO:0007669"/>
    <property type="project" value="TreeGrafter"/>
</dbReference>
<feature type="domain" description="Solute-binding protein family 5" evidence="5">
    <location>
        <begin position="7"/>
        <end position="181"/>
    </location>
</feature>
<evidence type="ECO:0000256" key="2">
    <source>
        <dbReference type="ARBA" id="ARBA00022448"/>
    </source>
</evidence>
<gene>
    <name evidence="6" type="ORF">S03H2_06307</name>
</gene>
<dbReference type="PANTHER" id="PTHR30290:SF9">
    <property type="entry name" value="OLIGOPEPTIDE-BINDING PROTEIN APPA"/>
    <property type="match status" value="1"/>
</dbReference>
<protein>
    <recommendedName>
        <fullName evidence="5">Solute-binding protein family 5 domain-containing protein</fullName>
    </recommendedName>
</protein>
<comment type="similarity">
    <text evidence="1">Belongs to the bacterial solute-binding protein 5 family.</text>
</comment>
<keyword evidence="4" id="KW-1133">Transmembrane helix</keyword>
<keyword evidence="4" id="KW-0812">Transmembrane</keyword>
<dbReference type="AlphaFoldDB" id="X1EBP7"/>
<dbReference type="GO" id="GO:1904680">
    <property type="term" value="F:peptide transmembrane transporter activity"/>
    <property type="evidence" value="ECO:0007669"/>
    <property type="project" value="TreeGrafter"/>
</dbReference>
<evidence type="ECO:0000259" key="5">
    <source>
        <dbReference type="Pfam" id="PF00496"/>
    </source>
</evidence>